<feature type="compositionally biased region" description="Acidic residues" evidence="5">
    <location>
        <begin position="62"/>
        <end position="71"/>
    </location>
</feature>
<dbReference type="GO" id="GO:0004045">
    <property type="term" value="F:peptidyl-tRNA hydrolase activity"/>
    <property type="evidence" value="ECO:0007669"/>
    <property type="project" value="UniProtKB-EC"/>
</dbReference>
<evidence type="ECO:0000313" key="8">
    <source>
        <dbReference type="Proteomes" id="UP000019335"/>
    </source>
</evidence>
<accession>W7T265</accession>
<dbReference type="InterPro" id="IPR023476">
    <property type="entry name" value="Pep_tRNA_hydro_II_dom_sf"/>
</dbReference>
<gene>
    <name evidence="7" type="ORF">Naga_100514g3</name>
</gene>
<protein>
    <recommendedName>
        <fullName evidence="1">peptidyl-tRNA hydrolase</fullName>
        <ecNumber evidence="1">3.1.1.29</ecNumber>
    </recommendedName>
</protein>
<dbReference type="FunFam" id="3.40.1490.10:FF:000001">
    <property type="entry name" value="Peptidyl-tRNA hydrolase 2"/>
    <property type="match status" value="1"/>
</dbReference>
<reference evidence="7 8" key="1">
    <citation type="journal article" date="2014" name="Mol. Plant">
        <title>Chromosome Scale Genome Assembly and Transcriptome Profiling of Nannochloropsis gaditana in Nitrogen Depletion.</title>
        <authorList>
            <person name="Corteggiani Carpinelli E."/>
            <person name="Telatin A."/>
            <person name="Vitulo N."/>
            <person name="Forcato C."/>
            <person name="D'Angelo M."/>
            <person name="Schiavon R."/>
            <person name="Vezzi A."/>
            <person name="Giacometti G.M."/>
            <person name="Morosinotto T."/>
            <person name="Valle G."/>
        </authorList>
    </citation>
    <scope>NUCLEOTIDE SEQUENCE [LARGE SCALE GENOMIC DNA]</scope>
    <source>
        <strain evidence="7 8">B-31</strain>
    </source>
</reference>
<evidence type="ECO:0000256" key="5">
    <source>
        <dbReference type="SAM" id="MobiDB-lite"/>
    </source>
</evidence>
<evidence type="ECO:0000256" key="2">
    <source>
        <dbReference type="ARBA" id="ARBA00022801"/>
    </source>
</evidence>
<comment type="similarity">
    <text evidence="3">Belongs to the PTH2 family.</text>
</comment>
<feature type="transmembrane region" description="Helical" evidence="6">
    <location>
        <begin position="27"/>
        <end position="46"/>
    </location>
</feature>
<evidence type="ECO:0000256" key="3">
    <source>
        <dbReference type="ARBA" id="ARBA00038050"/>
    </source>
</evidence>
<dbReference type="EC" id="3.1.1.29" evidence="1"/>
<evidence type="ECO:0000256" key="6">
    <source>
        <dbReference type="SAM" id="Phobius"/>
    </source>
</evidence>
<keyword evidence="6" id="KW-0812">Transmembrane</keyword>
<dbReference type="SUPFAM" id="SSF102462">
    <property type="entry name" value="Peptidyl-tRNA hydrolase II"/>
    <property type="match status" value="1"/>
</dbReference>
<evidence type="ECO:0000256" key="1">
    <source>
        <dbReference type="ARBA" id="ARBA00013260"/>
    </source>
</evidence>
<comment type="caution">
    <text evidence="7">The sequence shown here is derived from an EMBL/GenBank/DDBJ whole genome shotgun (WGS) entry which is preliminary data.</text>
</comment>
<dbReference type="OrthoDB" id="1733656at2759"/>
<dbReference type="Pfam" id="PF01981">
    <property type="entry name" value="PTH2"/>
    <property type="match status" value="1"/>
</dbReference>
<keyword evidence="2 7" id="KW-0378">Hydrolase</keyword>
<comment type="catalytic activity">
    <reaction evidence="4">
        <text>an N-acyl-L-alpha-aminoacyl-tRNA + H2O = an N-acyl-L-amino acid + a tRNA + H(+)</text>
        <dbReference type="Rhea" id="RHEA:54448"/>
        <dbReference type="Rhea" id="RHEA-COMP:10123"/>
        <dbReference type="Rhea" id="RHEA-COMP:13883"/>
        <dbReference type="ChEBI" id="CHEBI:15377"/>
        <dbReference type="ChEBI" id="CHEBI:15378"/>
        <dbReference type="ChEBI" id="CHEBI:59874"/>
        <dbReference type="ChEBI" id="CHEBI:78442"/>
        <dbReference type="ChEBI" id="CHEBI:138191"/>
        <dbReference type="EC" id="3.1.1.29"/>
    </reaction>
</comment>
<name>W7T265_9STRA</name>
<dbReference type="Gene3D" id="3.40.1490.10">
    <property type="entry name" value="Bit1"/>
    <property type="match status" value="1"/>
</dbReference>
<dbReference type="GO" id="GO:0005829">
    <property type="term" value="C:cytosol"/>
    <property type="evidence" value="ECO:0007669"/>
    <property type="project" value="TreeGrafter"/>
</dbReference>
<dbReference type="PANTHER" id="PTHR12649">
    <property type="entry name" value="PEPTIDYL-TRNA HYDROLASE 2"/>
    <property type="match status" value="1"/>
</dbReference>
<evidence type="ECO:0000313" key="7">
    <source>
        <dbReference type="EMBL" id="EWM20852.1"/>
    </source>
</evidence>
<dbReference type="EMBL" id="AZIL01002759">
    <property type="protein sequence ID" value="EWM20852.1"/>
    <property type="molecule type" value="Genomic_DNA"/>
</dbReference>
<dbReference type="AlphaFoldDB" id="W7T265"/>
<dbReference type="Proteomes" id="UP000019335">
    <property type="component" value="Unassembled WGS sequence"/>
</dbReference>
<evidence type="ECO:0000256" key="4">
    <source>
        <dbReference type="ARBA" id="ARBA00048707"/>
    </source>
</evidence>
<dbReference type="CDD" id="cd02430">
    <property type="entry name" value="PTH2"/>
    <property type="match status" value="1"/>
</dbReference>
<keyword evidence="6" id="KW-0472">Membrane</keyword>
<sequence>MALEACSGILSSASTAFREASSTTPGWIVFLSFGAGALVSSFLPSMRKTGRRKRGRQWPSEALEEEADEGSDSERSDTEESADGITSAKTIRDFSLVSGPFKMVLCVNMELSMGKGKIAAQCGHATLGAYKRARRLAPRTLQGWEYMGQAKICLKVPDQVELERLRVLVTKAQLISYQVEDAGRTQIAAGSQTVLAIGPAPVQEIDRITGHLKLL</sequence>
<proteinExistence type="inferred from homology"/>
<dbReference type="PANTHER" id="PTHR12649:SF11">
    <property type="entry name" value="PEPTIDYL-TRNA HYDROLASE 2, MITOCHONDRIAL"/>
    <property type="match status" value="1"/>
</dbReference>
<dbReference type="NCBIfam" id="TIGR00283">
    <property type="entry name" value="arch_pth2"/>
    <property type="match status" value="1"/>
</dbReference>
<keyword evidence="6" id="KW-1133">Transmembrane helix</keyword>
<organism evidence="7 8">
    <name type="scientific">Nannochloropsis gaditana</name>
    <dbReference type="NCBI Taxonomy" id="72520"/>
    <lineage>
        <taxon>Eukaryota</taxon>
        <taxon>Sar</taxon>
        <taxon>Stramenopiles</taxon>
        <taxon>Ochrophyta</taxon>
        <taxon>Eustigmatophyceae</taxon>
        <taxon>Eustigmatales</taxon>
        <taxon>Monodopsidaceae</taxon>
        <taxon>Nannochloropsis</taxon>
    </lineage>
</organism>
<feature type="region of interest" description="Disordered" evidence="5">
    <location>
        <begin position="49"/>
        <end position="85"/>
    </location>
</feature>
<dbReference type="InterPro" id="IPR002833">
    <property type="entry name" value="PTH2"/>
</dbReference>
<keyword evidence="8" id="KW-1185">Reference proteome</keyword>